<dbReference type="PANTHER" id="PTHR30173:SF43">
    <property type="entry name" value="ECF RNA POLYMERASE SIGMA FACTOR SIGI-RELATED"/>
    <property type="match status" value="1"/>
</dbReference>
<accession>A0ABY4IRR0</accession>
<sequence>MTGRRPARWWRATRAAGIPMIDALAGAVTATDAGALLAMLRPDVVTLVDDGGREARSRDALRGADAAARELRIALAGRELRRVSINGDPGLVALAGERAVATVCASERGGRIAELWIVRDPAKLANWARH</sequence>
<evidence type="ECO:0000313" key="2">
    <source>
        <dbReference type="Proteomes" id="UP000831963"/>
    </source>
</evidence>
<dbReference type="Proteomes" id="UP000831963">
    <property type="component" value="Chromosome"/>
</dbReference>
<dbReference type="EMBL" id="CP078077">
    <property type="protein sequence ID" value="UPL14742.1"/>
    <property type="molecule type" value="Genomic_DNA"/>
</dbReference>
<protein>
    <recommendedName>
        <fullName evidence="3">Siderophore-interacting protein</fullName>
    </recommendedName>
</protein>
<dbReference type="InterPro" id="IPR032710">
    <property type="entry name" value="NTF2-like_dom_sf"/>
</dbReference>
<keyword evidence="2" id="KW-1185">Reference proteome</keyword>
<organism evidence="1 2">
    <name type="scientific">Microbacterium galbinum</name>
    <dbReference type="NCBI Taxonomy" id="2851646"/>
    <lineage>
        <taxon>Bacteria</taxon>
        <taxon>Bacillati</taxon>
        <taxon>Actinomycetota</taxon>
        <taxon>Actinomycetes</taxon>
        <taxon>Micrococcales</taxon>
        <taxon>Microbacteriaceae</taxon>
        <taxon>Microbacterium</taxon>
    </lineage>
</organism>
<dbReference type="RefSeq" id="WP_247955587.1">
    <property type="nucleotide sequence ID" value="NZ_CP078077.1"/>
</dbReference>
<evidence type="ECO:0008006" key="3">
    <source>
        <dbReference type="Google" id="ProtNLM"/>
    </source>
</evidence>
<evidence type="ECO:0000313" key="1">
    <source>
        <dbReference type="EMBL" id="UPL14742.1"/>
    </source>
</evidence>
<proteinExistence type="predicted"/>
<dbReference type="SUPFAM" id="SSF54427">
    <property type="entry name" value="NTF2-like"/>
    <property type="match status" value="1"/>
</dbReference>
<dbReference type="InterPro" id="IPR052704">
    <property type="entry name" value="ECF_Sigma-70_Domain"/>
</dbReference>
<dbReference type="Gene3D" id="3.10.450.50">
    <property type="match status" value="1"/>
</dbReference>
<gene>
    <name evidence="1" type="ORF">KV396_09730</name>
</gene>
<dbReference type="PANTHER" id="PTHR30173">
    <property type="entry name" value="SIGMA 19 FACTOR"/>
    <property type="match status" value="1"/>
</dbReference>
<reference evidence="1 2" key="1">
    <citation type="submission" date="2021-06" db="EMBL/GenBank/DDBJ databases">
        <title>Genome-based taxonomic framework of Microbacterium strains isolated from marine environment, the description of four new species and reclassification of four preexisting species.</title>
        <authorList>
            <person name="Lee S.D."/>
            <person name="Kim S.-M."/>
            <person name="Byeon Y.-S."/>
            <person name="Yang H.L."/>
            <person name="Kim I.S."/>
        </authorList>
    </citation>
    <scope>NUCLEOTIDE SEQUENCE [LARGE SCALE GENOMIC DNA]</scope>
    <source>
        <strain evidence="1 2">SSW1-36</strain>
    </source>
</reference>
<name>A0ABY4IRR0_9MICO</name>